<keyword evidence="2" id="KW-1185">Reference proteome</keyword>
<proteinExistence type="predicted"/>
<evidence type="ECO:0008006" key="3">
    <source>
        <dbReference type="Google" id="ProtNLM"/>
    </source>
</evidence>
<gene>
    <name evidence="1" type="ORF">D6D85_06770</name>
</gene>
<reference evidence="1 2" key="1">
    <citation type="submission" date="2018-10" db="EMBL/GenBank/DDBJ databases">
        <title>Co-occurring genomic capacity for anaerobic methane metabolism and dissimilatory sulfite reduction discovered in the Korarchaeota.</title>
        <authorList>
            <person name="Mckay L.J."/>
            <person name="Dlakic M."/>
            <person name="Fields M.W."/>
            <person name="Delmont T.O."/>
            <person name="Eren A.M."/>
            <person name="Jay Z.J."/>
            <person name="Klingelsmith K.B."/>
            <person name="Rusch D.B."/>
            <person name="Inskeep W.P."/>
        </authorList>
    </citation>
    <scope>NUCLEOTIDE SEQUENCE [LARGE SCALE GENOMIC DNA]</scope>
    <source>
        <strain evidence="1 2">MDKW</strain>
    </source>
</reference>
<accession>A0A3R9X4L0</accession>
<dbReference type="AlphaFoldDB" id="A0A3R9X4L0"/>
<name>A0A3R9X4L0_9CREN</name>
<dbReference type="EMBL" id="RCOS01000077">
    <property type="protein sequence ID" value="RSN75218.1"/>
    <property type="molecule type" value="Genomic_DNA"/>
</dbReference>
<protein>
    <recommendedName>
        <fullName evidence="3">Arrestin-like N-terminal domain-containing protein</fullName>
    </recommendedName>
</protein>
<sequence>MEVIVEKNLLRQGEPVVGEVKKEGIDAFLIVLIASNLRGEPHQWEILYSYRKNVKLGKGRFEIECPAELPPAVYSRNFKVRWSLVFGIPRLSGKFMWPRKELRLKVMPSFKETSGEMHEIKLEKSIYRPGDVIRGEFELPRGDASKSLVGIKVKEWLIKGEESHSNIYILSEGDLTRAEGRHGWFEIGIEKDITRPEDVSYFYPYTFRSKFSDIEMGISSYVVVENPECILEREIAIIPVEPRIVKREQKR</sequence>
<dbReference type="Proteomes" id="UP000277582">
    <property type="component" value="Unassembled WGS sequence"/>
</dbReference>
<evidence type="ECO:0000313" key="2">
    <source>
        <dbReference type="Proteomes" id="UP000277582"/>
    </source>
</evidence>
<evidence type="ECO:0000313" key="1">
    <source>
        <dbReference type="EMBL" id="RSN75218.1"/>
    </source>
</evidence>
<organism evidence="1 2">
    <name type="scientific">Candidatus Methanodesulfokora washburnensis</name>
    <dbReference type="NCBI Taxonomy" id="2478471"/>
    <lineage>
        <taxon>Archaea</taxon>
        <taxon>Thermoproteota</taxon>
        <taxon>Candidatus Korarchaeia</taxon>
        <taxon>Candidatus Korarchaeia incertae sedis</taxon>
        <taxon>Candidatus Methanodesulfokora</taxon>
    </lineage>
</organism>
<comment type="caution">
    <text evidence="1">The sequence shown here is derived from an EMBL/GenBank/DDBJ whole genome shotgun (WGS) entry which is preliminary data.</text>
</comment>